<feature type="transmembrane region" description="Helical" evidence="1">
    <location>
        <begin position="320"/>
        <end position="341"/>
    </location>
</feature>
<feature type="transmembrane region" description="Helical" evidence="1">
    <location>
        <begin position="353"/>
        <end position="370"/>
    </location>
</feature>
<feature type="transmembrane region" description="Helical" evidence="1">
    <location>
        <begin position="12"/>
        <end position="29"/>
    </location>
</feature>
<keyword evidence="1" id="KW-1133">Transmembrane helix</keyword>
<dbReference type="PANTHER" id="PTHR36927:SF3">
    <property type="entry name" value="GLUCANS BIOSYNTHESIS PROTEIN C"/>
    <property type="match status" value="1"/>
</dbReference>
<dbReference type="InterPro" id="IPR002656">
    <property type="entry name" value="Acyl_transf_3_dom"/>
</dbReference>
<evidence type="ECO:0000256" key="1">
    <source>
        <dbReference type="SAM" id="Phobius"/>
    </source>
</evidence>
<dbReference type="GO" id="GO:0016747">
    <property type="term" value="F:acyltransferase activity, transferring groups other than amino-acyl groups"/>
    <property type="evidence" value="ECO:0007669"/>
    <property type="project" value="InterPro"/>
</dbReference>
<dbReference type="KEGG" id="tbv:H9L17_00225"/>
<dbReference type="PANTHER" id="PTHR36927">
    <property type="entry name" value="BLR4337 PROTEIN"/>
    <property type="match status" value="1"/>
</dbReference>
<evidence type="ECO:0000313" key="3">
    <source>
        <dbReference type="EMBL" id="QNN46658.1"/>
    </source>
</evidence>
<feature type="transmembrane region" description="Helical" evidence="1">
    <location>
        <begin position="54"/>
        <end position="72"/>
    </location>
</feature>
<keyword evidence="1" id="KW-0472">Membrane</keyword>
<dbReference type="RefSeq" id="WP_187570422.1">
    <property type="nucleotide sequence ID" value="NZ_CP060711.1"/>
</dbReference>
<accession>A0A7G9QTI3</accession>
<evidence type="ECO:0000313" key="4">
    <source>
        <dbReference type="Proteomes" id="UP000515977"/>
    </source>
</evidence>
<sequence length="399" mass="45732">MQRRHDIDALRVIAFSLLILYHSAMVYVAEWDFHIKSTYLAEWLQYPMIALNRWRMPLLFMISGIALGLAGIEGRRWRFAGSRSLRLLVPLAFGMLVVVPPQTFFQIISQYGYTGSFAHFYPLYLTHGLCRAGQCMLTPTWNHLWYLAYLLPYTLLLLAAVPLLRRLRERLGNAEPTRLSAGLLLALPILWLLGVRLWLAPHFEETHALFDDWVVHAESLPLFLLGYVLATGTGFWNWACRLRWRTLVVALLAIGVELGLRWFGHHPPAGPTPDWALHVPWYTIERIARVVYTWMALLAIFGWGRALLDRPFRWLPYCSEAVFSWYILHQTLIVALAWWLIPMRLGAGVEASLVVAGTIAGCLLLHEALIRRIGWLRPLFGLKPMPHTAAPRPLPQPVP</sequence>
<feature type="domain" description="Acyltransferase 3" evidence="2">
    <location>
        <begin position="5"/>
        <end position="366"/>
    </location>
</feature>
<feature type="transmembrane region" description="Helical" evidence="1">
    <location>
        <begin position="219"/>
        <end position="239"/>
    </location>
</feature>
<dbReference type="InterPro" id="IPR050623">
    <property type="entry name" value="Glucan_succinyl_AcylTrfase"/>
</dbReference>
<feature type="transmembrane region" description="Helical" evidence="1">
    <location>
        <begin position="287"/>
        <end position="308"/>
    </location>
</feature>
<name>A0A7G9QTI3_9GAMM</name>
<gene>
    <name evidence="3" type="ORF">H9L17_00225</name>
</gene>
<organism evidence="3 4">
    <name type="scientific">Thermomonas brevis</name>
    <dbReference type="NCBI Taxonomy" id="215691"/>
    <lineage>
        <taxon>Bacteria</taxon>
        <taxon>Pseudomonadati</taxon>
        <taxon>Pseudomonadota</taxon>
        <taxon>Gammaproteobacteria</taxon>
        <taxon>Lysobacterales</taxon>
        <taxon>Lysobacteraceae</taxon>
        <taxon>Thermomonas</taxon>
    </lineage>
</organism>
<protein>
    <submittedName>
        <fullName evidence="3">Acyltransferase</fullName>
    </submittedName>
</protein>
<feature type="transmembrane region" description="Helical" evidence="1">
    <location>
        <begin position="84"/>
        <end position="108"/>
    </location>
</feature>
<keyword evidence="1" id="KW-0812">Transmembrane</keyword>
<dbReference type="AlphaFoldDB" id="A0A7G9QTI3"/>
<feature type="transmembrane region" description="Helical" evidence="1">
    <location>
        <begin position="179"/>
        <end position="199"/>
    </location>
</feature>
<keyword evidence="4" id="KW-1185">Reference proteome</keyword>
<keyword evidence="3" id="KW-0808">Transferase</keyword>
<feature type="transmembrane region" description="Helical" evidence="1">
    <location>
        <begin position="146"/>
        <end position="167"/>
    </location>
</feature>
<evidence type="ECO:0000259" key="2">
    <source>
        <dbReference type="Pfam" id="PF01757"/>
    </source>
</evidence>
<keyword evidence="3" id="KW-0012">Acyltransferase</keyword>
<reference evidence="3 4" key="1">
    <citation type="submission" date="2020-08" db="EMBL/GenBank/DDBJ databases">
        <title>Genome sequence of Thermomonas brevis KACC 16975T.</title>
        <authorList>
            <person name="Hyun D.-W."/>
            <person name="Bae J.-W."/>
        </authorList>
    </citation>
    <scope>NUCLEOTIDE SEQUENCE [LARGE SCALE GENOMIC DNA]</scope>
    <source>
        <strain evidence="3 4">KACC 16975</strain>
    </source>
</reference>
<dbReference type="EMBL" id="CP060711">
    <property type="protein sequence ID" value="QNN46658.1"/>
    <property type="molecule type" value="Genomic_DNA"/>
</dbReference>
<proteinExistence type="predicted"/>
<dbReference type="Proteomes" id="UP000515977">
    <property type="component" value="Chromosome"/>
</dbReference>
<dbReference type="Pfam" id="PF01757">
    <property type="entry name" value="Acyl_transf_3"/>
    <property type="match status" value="1"/>
</dbReference>